<organism evidence="1 2">
    <name type="scientific">Gigaspora rosea</name>
    <dbReference type="NCBI Taxonomy" id="44941"/>
    <lineage>
        <taxon>Eukaryota</taxon>
        <taxon>Fungi</taxon>
        <taxon>Fungi incertae sedis</taxon>
        <taxon>Mucoromycota</taxon>
        <taxon>Glomeromycotina</taxon>
        <taxon>Glomeromycetes</taxon>
        <taxon>Diversisporales</taxon>
        <taxon>Gigasporaceae</taxon>
        <taxon>Gigaspora</taxon>
    </lineage>
</organism>
<dbReference type="Gene3D" id="2.40.70.10">
    <property type="entry name" value="Acid Proteases"/>
    <property type="match status" value="1"/>
</dbReference>
<keyword evidence="2" id="KW-1185">Reference proteome</keyword>
<evidence type="ECO:0000313" key="1">
    <source>
        <dbReference type="EMBL" id="RIB15376.1"/>
    </source>
</evidence>
<dbReference type="STRING" id="44941.A0A397V7W3"/>
<dbReference type="AlphaFoldDB" id="A0A397V7W3"/>
<sequence length="577" mass="65330">MAYSNQPNQQTPLTNHANQIAQLVQHLQAAPVQQVNIPQPESRQVEYPSFAGGDQDPISLLEEVEIAFEANQVQAGRKISVLSPRKQCHDESVDSYYMAIEQLIQQVEAEVLQYPNAAKAQMFMNGLRPELYAAVSPLLSNTLEAAYERAKAFENAITKTSALSNLLVYLPFTNGYIPTGYSYPLAVLLIPLSITNTEAIMEKLVEAVNKMTLQLQEKRKPPREPSKEFLAKVVCFRCNPKPTTASATNVTLQTLLSLLEDKDKKEKIRDQHGFLSLCKESLPLYLPASRHERRKPISTLTYQRRKKDQDKLASVDEEAPLINDLPMEKAKPEANQVDKDLNKVKTLPNEPVPIDKPAYQEKVVIAEVPKEPTKTKRSVVPRKKVVKDELPQIASLVTPYSIINDLLGGAKVPVDVVVTDATLYHAIVGNDWLSKVKARIDWTAAEMMFKWDDNEIVVPVEFHQMSCEPLEASRPAKTKEINESNDEEDYMSMDTENDEEAEFEEESLEDCIYRYIDFSCLDYSGIEDSDYGFRQYEEPLLSGDSEIDYWQEKVPSSSFSNNEDLLTFVEEQIVSRI</sequence>
<accession>A0A397V7W3</accession>
<dbReference type="Proteomes" id="UP000266673">
    <property type="component" value="Unassembled WGS sequence"/>
</dbReference>
<name>A0A397V7W3_9GLOM</name>
<protein>
    <submittedName>
        <fullName evidence="1">Uncharacterized protein</fullName>
    </submittedName>
</protein>
<evidence type="ECO:0000313" key="2">
    <source>
        <dbReference type="Proteomes" id="UP000266673"/>
    </source>
</evidence>
<dbReference type="OrthoDB" id="2448567at2759"/>
<reference evidence="1 2" key="1">
    <citation type="submission" date="2018-06" db="EMBL/GenBank/DDBJ databases">
        <title>Comparative genomics reveals the genomic features of Rhizophagus irregularis, R. cerebriforme, R. diaphanum and Gigaspora rosea, and their symbiotic lifestyle signature.</title>
        <authorList>
            <person name="Morin E."/>
            <person name="San Clemente H."/>
            <person name="Chen E.C.H."/>
            <person name="De La Providencia I."/>
            <person name="Hainaut M."/>
            <person name="Kuo A."/>
            <person name="Kohler A."/>
            <person name="Murat C."/>
            <person name="Tang N."/>
            <person name="Roy S."/>
            <person name="Loubradou J."/>
            <person name="Henrissat B."/>
            <person name="Grigoriev I.V."/>
            <person name="Corradi N."/>
            <person name="Roux C."/>
            <person name="Martin F.M."/>
        </authorList>
    </citation>
    <scope>NUCLEOTIDE SEQUENCE [LARGE SCALE GENOMIC DNA]</scope>
    <source>
        <strain evidence="1 2">DAOM 194757</strain>
    </source>
</reference>
<dbReference type="EMBL" id="QKWP01000748">
    <property type="protein sequence ID" value="RIB15376.1"/>
    <property type="molecule type" value="Genomic_DNA"/>
</dbReference>
<proteinExistence type="predicted"/>
<dbReference type="InterPro" id="IPR021109">
    <property type="entry name" value="Peptidase_aspartic_dom_sf"/>
</dbReference>
<gene>
    <name evidence="1" type="ORF">C2G38_2192506</name>
</gene>
<comment type="caution">
    <text evidence="1">The sequence shown here is derived from an EMBL/GenBank/DDBJ whole genome shotgun (WGS) entry which is preliminary data.</text>
</comment>